<protein>
    <submittedName>
        <fullName evidence="1">Uncharacterized protein</fullName>
    </submittedName>
</protein>
<gene>
    <name evidence="1" type="ORF">B0T11DRAFT_350175</name>
</gene>
<keyword evidence="2" id="KW-1185">Reference proteome</keyword>
<proteinExistence type="predicted"/>
<organism evidence="1 2">
    <name type="scientific">Plectosphaerella cucumerina</name>
    <dbReference type="NCBI Taxonomy" id="40658"/>
    <lineage>
        <taxon>Eukaryota</taxon>
        <taxon>Fungi</taxon>
        <taxon>Dikarya</taxon>
        <taxon>Ascomycota</taxon>
        <taxon>Pezizomycotina</taxon>
        <taxon>Sordariomycetes</taxon>
        <taxon>Hypocreomycetidae</taxon>
        <taxon>Glomerellales</taxon>
        <taxon>Plectosphaerellaceae</taxon>
        <taxon>Plectosphaerella</taxon>
    </lineage>
</organism>
<evidence type="ECO:0000313" key="1">
    <source>
        <dbReference type="EMBL" id="KAH7368612.1"/>
    </source>
</evidence>
<dbReference type="AlphaFoldDB" id="A0A8K0TPZ5"/>
<dbReference type="Proteomes" id="UP000813385">
    <property type="component" value="Unassembled WGS sequence"/>
</dbReference>
<dbReference type="EMBL" id="JAGPXD010000002">
    <property type="protein sequence ID" value="KAH7368612.1"/>
    <property type="molecule type" value="Genomic_DNA"/>
</dbReference>
<comment type="caution">
    <text evidence="1">The sequence shown here is derived from an EMBL/GenBank/DDBJ whole genome shotgun (WGS) entry which is preliminary data.</text>
</comment>
<sequence>MAIVFPTYISKARREYADVLLNQITTAAILDAEAKEVAGVYLRSAADISLEDLPLVDLQVENPNFPGRSFTGTIESVLWEIKALEAEGTSAEPSVVKREPSTSDLEPRQGAPVTCGWGEPVNRWNCEEGFRTLRGAGDNCCSWDCGMFLCNKLNVVWRVHCKSIANDVQAIDDKCRAFDYLSGLREFNNHWIGVRKSNC</sequence>
<evidence type="ECO:0000313" key="2">
    <source>
        <dbReference type="Proteomes" id="UP000813385"/>
    </source>
</evidence>
<name>A0A8K0TPZ5_9PEZI</name>
<accession>A0A8K0TPZ5</accession>
<reference evidence="1" key="1">
    <citation type="journal article" date="2021" name="Nat. Commun.">
        <title>Genetic determinants of endophytism in the Arabidopsis root mycobiome.</title>
        <authorList>
            <person name="Mesny F."/>
            <person name="Miyauchi S."/>
            <person name="Thiergart T."/>
            <person name="Pickel B."/>
            <person name="Atanasova L."/>
            <person name="Karlsson M."/>
            <person name="Huettel B."/>
            <person name="Barry K.W."/>
            <person name="Haridas S."/>
            <person name="Chen C."/>
            <person name="Bauer D."/>
            <person name="Andreopoulos W."/>
            <person name="Pangilinan J."/>
            <person name="LaButti K."/>
            <person name="Riley R."/>
            <person name="Lipzen A."/>
            <person name="Clum A."/>
            <person name="Drula E."/>
            <person name="Henrissat B."/>
            <person name="Kohler A."/>
            <person name="Grigoriev I.V."/>
            <person name="Martin F.M."/>
            <person name="Hacquard S."/>
        </authorList>
    </citation>
    <scope>NUCLEOTIDE SEQUENCE</scope>
    <source>
        <strain evidence="1">MPI-CAGE-AT-0016</strain>
    </source>
</reference>
<dbReference type="OrthoDB" id="3552888at2759"/>